<dbReference type="CDD" id="cd10235">
    <property type="entry name" value="ASKHA_NBD_HSP70_HscC"/>
    <property type="match status" value="1"/>
</dbReference>
<dbReference type="Gene3D" id="3.90.640.10">
    <property type="entry name" value="Actin, Chain A, domain 4"/>
    <property type="match status" value="1"/>
</dbReference>
<evidence type="ECO:0000256" key="2">
    <source>
        <dbReference type="ARBA" id="ARBA00007381"/>
    </source>
</evidence>
<dbReference type="InterPro" id="IPR042030">
    <property type="entry name" value="HscC_NBD"/>
</dbReference>
<dbReference type="InterPro" id="IPR013126">
    <property type="entry name" value="Hsp_70_fam"/>
</dbReference>
<comment type="function">
    <text evidence="1">Acts as a chaperone.</text>
</comment>
<dbReference type="InterPro" id="IPR018181">
    <property type="entry name" value="Heat_shock_70_CS"/>
</dbReference>
<dbReference type="Gene3D" id="2.60.34.10">
    <property type="entry name" value="Substrate Binding Domain Of DNAk, Chain A, domain 1"/>
    <property type="match status" value="1"/>
</dbReference>
<keyword evidence="6 13" id="KW-0547">Nucleotide-binding</keyword>
<dbReference type="InterPro" id="IPR043129">
    <property type="entry name" value="ATPase_NBD"/>
</dbReference>
<evidence type="ECO:0000256" key="12">
    <source>
        <dbReference type="ARBA" id="ARBA00033103"/>
    </source>
</evidence>
<protein>
    <recommendedName>
        <fullName evidence="3">Chaperone protein DnaK</fullName>
    </recommendedName>
    <alternativeName>
        <fullName evidence="4">Chaperone protein dnaK</fullName>
    </alternativeName>
    <alternativeName>
        <fullName evidence="12">HSP70</fullName>
    </alternativeName>
    <alternativeName>
        <fullName evidence="11">Heat shock 70 kDa protein</fullName>
    </alternativeName>
    <alternativeName>
        <fullName evidence="10">Heat shock protein 70</fullName>
    </alternativeName>
</protein>
<evidence type="ECO:0000256" key="4">
    <source>
        <dbReference type="ARBA" id="ARBA00017249"/>
    </source>
</evidence>
<gene>
    <name evidence="14" type="ORF">DX130_16760</name>
</gene>
<proteinExistence type="inferred from homology"/>
<reference evidence="14 15" key="1">
    <citation type="submission" date="2018-08" db="EMBL/GenBank/DDBJ databases">
        <title>Paenibacillus sp. M4BSY-1, whole genome shotgun sequence.</title>
        <authorList>
            <person name="Tuo L."/>
        </authorList>
    </citation>
    <scope>NUCLEOTIDE SEQUENCE [LARGE SCALE GENOMIC DNA]</scope>
    <source>
        <strain evidence="14 15">M4BSY-1</strain>
    </source>
</reference>
<dbReference type="Pfam" id="PF00012">
    <property type="entry name" value="HSP70"/>
    <property type="match status" value="2"/>
</dbReference>
<dbReference type="InterPro" id="IPR029047">
    <property type="entry name" value="HSP70_peptide-bd_sf"/>
</dbReference>
<keyword evidence="7 13" id="KW-0067">ATP-binding</keyword>
<keyword evidence="5" id="KW-0597">Phosphoprotein</keyword>
<evidence type="ECO:0000256" key="3">
    <source>
        <dbReference type="ARBA" id="ARBA00014415"/>
    </source>
</evidence>
<dbReference type="RefSeq" id="WP_116047367.1">
    <property type="nucleotide sequence ID" value="NZ_QUBQ01000003.1"/>
</dbReference>
<dbReference type="PANTHER" id="PTHR19375">
    <property type="entry name" value="HEAT SHOCK PROTEIN 70KDA"/>
    <property type="match status" value="1"/>
</dbReference>
<dbReference type="PRINTS" id="PR00301">
    <property type="entry name" value="HEATSHOCK70"/>
</dbReference>
<evidence type="ECO:0000313" key="14">
    <source>
        <dbReference type="EMBL" id="REK74196.1"/>
    </source>
</evidence>
<evidence type="ECO:0000256" key="9">
    <source>
        <dbReference type="ARBA" id="ARBA00023186"/>
    </source>
</evidence>
<dbReference type="FunFam" id="3.30.420.40:FF:000144">
    <property type="entry name" value="Molecular chaperone HscC"/>
    <property type="match status" value="1"/>
</dbReference>
<dbReference type="PROSITE" id="PS00297">
    <property type="entry name" value="HSP70_1"/>
    <property type="match status" value="1"/>
</dbReference>
<keyword evidence="15" id="KW-1185">Reference proteome</keyword>
<evidence type="ECO:0000256" key="1">
    <source>
        <dbReference type="ARBA" id="ARBA00002290"/>
    </source>
</evidence>
<evidence type="ECO:0000256" key="13">
    <source>
        <dbReference type="RuleBase" id="RU003322"/>
    </source>
</evidence>
<dbReference type="GO" id="GO:0005524">
    <property type="term" value="F:ATP binding"/>
    <property type="evidence" value="ECO:0007669"/>
    <property type="project" value="UniProtKB-KW"/>
</dbReference>
<name>A0A371PEZ9_9BACL</name>
<evidence type="ECO:0000256" key="10">
    <source>
        <dbReference type="ARBA" id="ARBA00030019"/>
    </source>
</evidence>
<dbReference type="EMBL" id="QUBQ01000003">
    <property type="protein sequence ID" value="REK74196.1"/>
    <property type="molecule type" value="Genomic_DNA"/>
</dbReference>
<dbReference type="Proteomes" id="UP000261905">
    <property type="component" value="Unassembled WGS sequence"/>
</dbReference>
<comment type="similarity">
    <text evidence="2 13">Belongs to the heat shock protein 70 family.</text>
</comment>
<sequence length="566" mass="62709">MALIGIDLGTSNSLIAYWTEDGPKLIPNALGSMLTPSVISVDDNGEIIVGQIAKERLITHPHLTAATFKRFMGTEKQYHLKNYVFSAAELSSFVLRSLKADAEAFLGAEVAEAVISVPAYFNDAQRKATKYAAEIAGFKVERLISEPTAAALSYGLHERKDNTQFLIFDLGGGTFDVSILEYFEGIMEVKSVAGDNFLGGEDFTELLASYFVENSGIVFDSLDSKAKSIIFNQAELCKRDLGLGTTGKMRYETPEQTYEVVISYPLFEKIAASLIMRLRNPIERALSDASLTPKDLDTVILIGGATRMQLIKSVVGKMFGLFPFSNINPDEAVALGAAIQAALKKRDQALNEMILTDVCPYTLGIETTKKIGEPDHYEAGYFSPIIERNNPIPISRVERYSTINDYQETIHLEIFQGESMRVANNLLLGEMDIAVPRMQRGEAYIDVRFTYDINGILEVEVTSVLSGVTKTLVIEKNAEKMSPEILAARLGALKDIKIHPRDRSENRLLLARAERLYEESIGMKREIIADHLAKFDGILAGQDPRKIAQAAKEFKAFLDDIEQFRG</sequence>
<evidence type="ECO:0000256" key="7">
    <source>
        <dbReference type="ARBA" id="ARBA00022840"/>
    </source>
</evidence>
<evidence type="ECO:0000256" key="6">
    <source>
        <dbReference type="ARBA" id="ARBA00022741"/>
    </source>
</evidence>
<dbReference type="AlphaFoldDB" id="A0A371PEZ9"/>
<dbReference type="OrthoDB" id="9766019at2"/>
<evidence type="ECO:0000256" key="8">
    <source>
        <dbReference type="ARBA" id="ARBA00023016"/>
    </source>
</evidence>
<comment type="caution">
    <text evidence="14">The sequence shown here is derived from an EMBL/GenBank/DDBJ whole genome shotgun (WGS) entry which is preliminary data.</text>
</comment>
<keyword evidence="9" id="KW-0143">Chaperone</keyword>
<dbReference type="SUPFAM" id="SSF100920">
    <property type="entry name" value="Heat shock protein 70kD (HSP70), peptide-binding domain"/>
    <property type="match status" value="1"/>
</dbReference>
<accession>A0A371PEZ9</accession>
<keyword evidence="8" id="KW-0346">Stress response</keyword>
<dbReference type="GO" id="GO:0140662">
    <property type="term" value="F:ATP-dependent protein folding chaperone"/>
    <property type="evidence" value="ECO:0007669"/>
    <property type="project" value="InterPro"/>
</dbReference>
<evidence type="ECO:0000256" key="11">
    <source>
        <dbReference type="ARBA" id="ARBA00030945"/>
    </source>
</evidence>
<evidence type="ECO:0000313" key="15">
    <source>
        <dbReference type="Proteomes" id="UP000261905"/>
    </source>
</evidence>
<dbReference type="PROSITE" id="PS00329">
    <property type="entry name" value="HSP70_2"/>
    <property type="match status" value="1"/>
</dbReference>
<evidence type="ECO:0000256" key="5">
    <source>
        <dbReference type="ARBA" id="ARBA00022553"/>
    </source>
</evidence>
<organism evidence="14 15">
    <name type="scientific">Paenibacillus paeoniae</name>
    <dbReference type="NCBI Taxonomy" id="2292705"/>
    <lineage>
        <taxon>Bacteria</taxon>
        <taxon>Bacillati</taxon>
        <taxon>Bacillota</taxon>
        <taxon>Bacilli</taxon>
        <taxon>Bacillales</taxon>
        <taxon>Paenibacillaceae</taxon>
        <taxon>Paenibacillus</taxon>
    </lineage>
</organism>
<dbReference type="SUPFAM" id="SSF53067">
    <property type="entry name" value="Actin-like ATPase domain"/>
    <property type="match status" value="2"/>
</dbReference>
<dbReference type="Gene3D" id="3.30.420.40">
    <property type="match status" value="3"/>
</dbReference>